<dbReference type="AlphaFoldDB" id="A0A6A6R4H9"/>
<evidence type="ECO:0000313" key="2">
    <source>
        <dbReference type="Proteomes" id="UP000799750"/>
    </source>
</evidence>
<proteinExistence type="predicted"/>
<name>A0A6A6R4H9_9PEZI</name>
<accession>A0A6A6R4H9</accession>
<dbReference type="Proteomes" id="UP000799750">
    <property type="component" value="Unassembled WGS sequence"/>
</dbReference>
<gene>
    <name evidence="1" type="ORF">BU16DRAFT_536830</name>
</gene>
<reference evidence="1" key="1">
    <citation type="journal article" date="2020" name="Stud. Mycol.">
        <title>101 Dothideomycetes genomes: a test case for predicting lifestyles and emergence of pathogens.</title>
        <authorList>
            <person name="Haridas S."/>
            <person name="Albert R."/>
            <person name="Binder M."/>
            <person name="Bloem J."/>
            <person name="Labutti K."/>
            <person name="Salamov A."/>
            <person name="Andreopoulos B."/>
            <person name="Baker S."/>
            <person name="Barry K."/>
            <person name="Bills G."/>
            <person name="Bluhm B."/>
            <person name="Cannon C."/>
            <person name="Castanera R."/>
            <person name="Culley D."/>
            <person name="Daum C."/>
            <person name="Ezra D."/>
            <person name="Gonzalez J."/>
            <person name="Henrissat B."/>
            <person name="Kuo A."/>
            <person name="Liang C."/>
            <person name="Lipzen A."/>
            <person name="Lutzoni F."/>
            <person name="Magnuson J."/>
            <person name="Mondo S."/>
            <person name="Nolan M."/>
            <person name="Ohm R."/>
            <person name="Pangilinan J."/>
            <person name="Park H.-J."/>
            <person name="Ramirez L."/>
            <person name="Alfaro M."/>
            <person name="Sun H."/>
            <person name="Tritt A."/>
            <person name="Yoshinaga Y."/>
            <person name="Zwiers L.-H."/>
            <person name="Turgeon B."/>
            <person name="Goodwin S."/>
            <person name="Spatafora J."/>
            <person name="Crous P."/>
            <person name="Grigoriev I."/>
        </authorList>
    </citation>
    <scope>NUCLEOTIDE SEQUENCE</scope>
    <source>
        <strain evidence="1">CBS 269.34</strain>
    </source>
</reference>
<protein>
    <submittedName>
        <fullName evidence="1">Uncharacterized protein</fullName>
    </submittedName>
</protein>
<keyword evidence="2" id="KW-1185">Reference proteome</keyword>
<dbReference type="OrthoDB" id="47330at2759"/>
<organism evidence="1 2">
    <name type="scientific">Lophium mytilinum</name>
    <dbReference type="NCBI Taxonomy" id="390894"/>
    <lineage>
        <taxon>Eukaryota</taxon>
        <taxon>Fungi</taxon>
        <taxon>Dikarya</taxon>
        <taxon>Ascomycota</taxon>
        <taxon>Pezizomycotina</taxon>
        <taxon>Dothideomycetes</taxon>
        <taxon>Pleosporomycetidae</taxon>
        <taxon>Mytilinidiales</taxon>
        <taxon>Mytilinidiaceae</taxon>
        <taxon>Lophium</taxon>
    </lineage>
</organism>
<dbReference type="EMBL" id="MU004185">
    <property type="protein sequence ID" value="KAF2498850.1"/>
    <property type="molecule type" value="Genomic_DNA"/>
</dbReference>
<evidence type="ECO:0000313" key="1">
    <source>
        <dbReference type="EMBL" id="KAF2498850.1"/>
    </source>
</evidence>
<sequence length="120" mass="13235">MSLLRSSRSASLPALEVKTAPHHWVGHCHLTAKQTEVCEHIAKEKYDWAFGARVLGDAVADIKSNLCISYTGLGPDEEIFEGTNGGPLQRFEVQLRPKEEGSSEIVVLPKGQIVLPVEWK</sequence>